<keyword evidence="5 6" id="KW-0342">GTP-binding</keyword>
<evidence type="ECO:0000256" key="4">
    <source>
        <dbReference type="ARBA" id="ARBA00022842"/>
    </source>
</evidence>
<protein>
    <recommendedName>
        <fullName evidence="6">GTPase HflX</fullName>
    </recommendedName>
    <alternativeName>
        <fullName evidence="6">GTP-binding protein HflX</fullName>
    </alternativeName>
</protein>
<dbReference type="InterPro" id="IPR025121">
    <property type="entry name" value="GTPase_HflX_N"/>
</dbReference>
<dbReference type="GO" id="GO:0005525">
    <property type="term" value="F:GTP binding"/>
    <property type="evidence" value="ECO:0007669"/>
    <property type="project" value="UniProtKB-UniRule"/>
</dbReference>
<dbReference type="RefSeq" id="WP_135624977.1">
    <property type="nucleotide sequence ID" value="NZ_RQGD01000046.1"/>
</dbReference>
<dbReference type="Gene3D" id="6.10.250.2860">
    <property type="match status" value="1"/>
</dbReference>
<comment type="similarity">
    <text evidence="6">Belongs to the TRAFAC class OBG-HflX-like GTPase superfamily. HflX GTPase family.</text>
</comment>
<dbReference type="GO" id="GO:0005737">
    <property type="term" value="C:cytoplasm"/>
    <property type="evidence" value="ECO:0007669"/>
    <property type="project" value="UniProtKB-SubCell"/>
</dbReference>
<dbReference type="Pfam" id="PF01926">
    <property type="entry name" value="MMR_HSR1"/>
    <property type="match status" value="1"/>
</dbReference>
<evidence type="ECO:0000313" key="9">
    <source>
        <dbReference type="EMBL" id="TGL56197.1"/>
    </source>
</evidence>
<dbReference type="Pfam" id="PF16360">
    <property type="entry name" value="GTP-bdg_M"/>
    <property type="match status" value="1"/>
</dbReference>
<comment type="caution">
    <text evidence="9">The sequence shown here is derived from an EMBL/GenBank/DDBJ whole genome shotgun (WGS) entry which is preliminary data.</text>
</comment>
<comment type="function">
    <text evidence="6">GTPase that associates with the 50S ribosomal subunit and may have a role during protein synthesis or ribosome biogenesis.</text>
</comment>
<dbReference type="PANTHER" id="PTHR10229">
    <property type="entry name" value="GTP-BINDING PROTEIN HFLX"/>
    <property type="match status" value="1"/>
</dbReference>
<evidence type="ECO:0000313" key="10">
    <source>
        <dbReference type="Proteomes" id="UP000297693"/>
    </source>
</evidence>
<evidence type="ECO:0000256" key="2">
    <source>
        <dbReference type="ARBA" id="ARBA00022723"/>
    </source>
</evidence>
<evidence type="ECO:0000256" key="5">
    <source>
        <dbReference type="ARBA" id="ARBA00023134"/>
    </source>
</evidence>
<dbReference type="NCBIfam" id="TIGR00231">
    <property type="entry name" value="small_GTP"/>
    <property type="match status" value="1"/>
</dbReference>
<keyword evidence="7" id="KW-0175">Coiled coil</keyword>
<dbReference type="InterPro" id="IPR005225">
    <property type="entry name" value="Small_GTP-bd"/>
</dbReference>
<dbReference type="GO" id="GO:0043022">
    <property type="term" value="F:ribosome binding"/>
    <property type="evidence" value="ECO:0007669"/>
    <property type="project" value="TreeGrafter"/>
</dbReference>
<reference evidence="9" key="1">
    <citation type="journal article" date="2019" name="PLoS Negl. Trop. Dis.">
        <title>Revisiting the worldwide diversity of Leptospira species in the environment.</title>
        <authorList>
            <person name="Vincent A.T."/>
            <person name="Schiettekatte O."/>
            <person name="Bourhy P."/>
            <person name="Veyrier F.J."/>
            <person name="Picardeau M."/>
        </authorList>
    </citation>
    <scope>NUCLEOTIDE SEQUENCE [LARGE SCALE GENOMIC DNA]</scope>
    <source>
        <strain evidence="9">201702476</strain>
    </source>
</reference>
<dbReference type="PROSITE" id="PS51705">
    <property type="entry name" value="G_HFLX"/>
    <property type="match status" value="1"/>
</dbReference>
<dbReference type="Gene3D" id="3.40.50.300">
    <property type="entry name" value="P-loop containing nucleotide triphosphate hydrolases"/>
    <property type="match status" value="1"/>
</dbReference>
<organism evidence="9 10">
    <name type="scientific">Leptospira ognonensis</name>
    <dbReference type="NCBI Taxonomy" id="2484945"/>
    <lineage>
        <taxon>Bacteria</taxon>
        <taxon>Pseudomonadati</taxon>
        <taxon>Spirochaetota</taxon>
        <taxon>Spirochaetia</taxon>
        <taxon>Leptospirales</taxon>
        <taxon>Leptospiraceae</taxon>
        <taxon>Leptospira</taxon>
    </lineage>
</organism>
<evidence type="ECO:0000256" key="6">
    <source>
        <dbReference type="HAMAP-Rule" id="MF_00900"/>
    </source>
</evidence>
<evidence type="ECO:0000256" key="3">
    <source>
        <dbReference type="ARBA" id="ARBA00022741"/>
    </source>
</evidence>
<sequence>MKKLKSLSERRLRSDSIVTQEFARATGELSVEIKRQIGVLIDRSGYVTHLIVGNDQSIDIPHLDRIRVAQSRLRGLRLFHTHLKEEALNQEDLMDLVLNRFDSITAAILDKEGIPKYFFSAYINPDPDAAEPWILEKRINSGQIKEGYAEDILNLESEFTKRNSNLKTSQLVNRAFLVGVYDTRKMKRSPEHSMDELKELCKTAGIHVVDVYVQKKPADSSTVVGKGKLQEIILKSVHKDIELLIFDLELAPSQAKKISDISDLKIIDRTQLILDIFSKNAKSRDGKLQVELAQLKYLKNRLSELDDNMSRLTGGIGGRGPGETKLEIGNRRVEEKITRLEIELESLKKRRELNRKARAKNEIPIVAIVGYTNAGKSTLLNALTNSEVVAEDKLFATLDPTTRRIRFPEEREIIISDTVGFIYDLPPDLSQAFKATLEELGDADLLLHVVDVSNPNFTEQMDAVDSILNSLNLHEIPRLVIYNKVDQLDSENRDSLELNGGILVSAAKKIGLENLLEIIESKIWKEIRVKT</sequence>
<comment type="subunit">
    <text evidence="6">Monomer. Associates with the 50S ribosomal subunit.</text>
</comment>
<name>A0A4R9JXJ5_9LEPT</name>
<dbReference type="EMBL" id="RQGD01000046">
    <property type="protein sequence ID" value="TGL56197.1"/>
    <property type="molecule type" value="Genomic_DNA"/>
</dbReference>
<dbReference type="InterPro" id="IPR030394">
    <property type="entry name" value="G_HFLX_dom"/>
</dbReference>
<dbReference type="GO" id="GO:0003924">
    <property type="term" value="F:GTPase activity"/>
    <property type="evidence" value="ECO:0007669"/>
    <property type="project" value="UniProtKB-UniRule"/>
</dbReference>
<keyword evidence="4" id="KW-0460">Magnesium</keyword>
<dbReference type="AlphaFoldDB" id="A0A4R9JXJ5"/>
<keyword evidence="1 6" id="KW-0963">Cytoplasm</keyword>
<evidence type="ECO:0000256" key="7">
    <source>
        <dbReference type="SAM" id="Coils"/>
    </source>
</evidence>
<dbReference type="Proteomes" id="UP000297693">
    <property type="component" value="Unassembled WGS sequence"/>
</dbReference>
<dbReference type="InterPro" id="IPR016496">
    <property type="entry name" value="GTPase_HflX"/>
</dbReference>
<dbReference type="InterPro" id="IPR042108">
    <property type="entry name" value="GTPase_HflX_N_sf"/>
</dbReference>
<dbReference type="PANTHER" id="PTHR10229:SF0">
    <property type="entry name" value="GTP-BINDING PROTEIN 6-RELATED"/>
    <property type="match status" value="1"/>
</dbReference>
<dbReference type="Pfam" id="PF13167">
    <property type="entry name" value="GTP-bdg_N"/>
    <property type="match status" value="1"/>
</dbReference>
<dbReference type="InterPro" id="IPR006073">
    <property type="entry name" value="GTP-bd"/>
</dbReference>
<accession>A0A4R9JXJ5</accession>
<dbReference type="SUPFAM" id="SSF52540">
    <property type="entry name" value="P-loop containing nucleoside triphosphate hydrolases"/>
    <property type="match status" value="1"/>
</dbReference>
<dbReference type="Gene3D" id="3.40.50.11060">
    <property type="entry name" value="GTPase HflX, N-terminal domain"/>
    <property type="match status" value="1"/>
</dbReference>
<dbReference type="OrthoDB" id="9812272at2"/>
<keyword evidence="10" id="KW-1185">Reference proteome</keyword>
<gene>
    <name evidence="6 9" type="primary">hflX</name>
    <name evidence="9" type="ORF">EHQ58_16280</name>
</gene>
<dbReference type="InterPro" id="IPR027417">
    <property type="entry name" value="P-loop_NTPase"/>
</dbReference>
<dbReference type="GO" id="GO:0046872">
    <property type="term" value="F:metal ion binding"/>
    <property type="evidence" value="ECO:0007669"/>
    <property type="project" value="UniProtKB-KW"/>
</dbReference>
<dbReference type="FunFam" id="3.40.50.11060:FF:000001">
    <property type="entry name" value="GTPase HflX"/>
    <property type="match status" value="1"/>
</dbReference>
<dbReference type="NCBIfam" id="TIGR03156">
    <property type="entry name" value="GTP_HflX"/>
    <property type="match status" value="1"/>
</dbReference>
<feature type="coiled-coil region" evidence="7">
    <location>
        <begin position="288"/>
        <end position="357"/>
    </location>
</feature>
<dbReference type="CDD" id="cd01878">
    <property type="entry name" value="HflX"/>
    <property type="match status" value="1"/>
</dbReference>
<dbReference type="InterPro" id="IPR032305">
    <property type="entry name" value="GTP-bd_M"/>
</dbReference>
<dbReference type="HAMAP" id="MF_00900">
    <property type="entry name" value="GTPase_HflX"/>
    <property type="match status" value="1"/>
</dbReference>
<evidence type="ECO:0000256" key="1">
    <source>
        <dbReference type="ARBA" id="ARBA00022490"/>
    </source>
</evidence>
<keyword evidence="2" id="KW-0479">Metal-binding</keyword>
<dbReference type="PRINTS" id="PR00326">
    <property type="entry name" value="GTP1OBG"/>
</dbReference>
<keyword evidence="3 6" id="KW-0547">Nucleotide-binding</keyword>
<evidence type="ECO:0000259" key="8">
    <source>
        <dbReference type="PROSITE" id="PS51705"/>
    </source>
</evidence>
<proteinExistence type="inferred from homology"/>
<feature type="domain" description="Hflx-type G" evidence="8">
    <location>
        <begin position="364"/>
        <end position="527"/>
    </location>
</feature>
<comment type="subcellular location">
    <subcellularLocation>
        <location evidence="6">Cytoplasm</location>
    </subcellularLocation>
    <text evidence="6">May associate with membranes.</text>
</comment>